<comment type="similarity">
    <text evidence="2 14">Belongs to the glycosyltransferase 43 family.</text>
</comment>
<evidence type="ECO:0000256" key="9">
    <source>
        <dbReference type="ARBA" id="ARBA00023136"/>
    </source>
</evidence>
<keyword evidence="4 14" id="KW-0808">Transferase</keyword>
<evidence type="ECO:0000256" key="2">
    <source>
        <dbReference type="ARBA" id="ARBA00007706"/>
    </source>
</evidence>
<evidence type="ECO:0000256" key="14">
    <source>
        <dbReference type="RuleBase" id="RU363127"/>
    </source>
</evidence>
<reference evidence="16 17" key="1">
    <citation type="submission" date="2024-11" db="EMBL/GenBank/DDBJ databases">
        <title>A near-complete genome assembly of Cinchona calisaya.</title>
        <authorList>
            <person name="Lian D.C."/>
            <person name="Zhao X.W."/>
            <person name="Wei L."/>
        </authorList>
    </citation>
    <scope>NUCLEOTIDE SEQUENCE [LARGE SCALE GENOMIC DNA]</scope>
    <source>
        <tissue evidence="16">Nenye</tissue>
    </source>
</reference>
<evidence type="ECO:0000256" key="11">
    <source>
        <dbReference type="ARBA" id="ARBA00023316"/>
    </source>
</evidence>
<keyword evidence="10" id="KW-0325">Glycoprotein</keyword>
<dbReference type="GO" id="GO:0000139">
    <property type="term" value="C:Golgi membrane"/>
    <property type="evidence" value="ECO:0007669"/>
    <property type="project" value="UniProtKB-SubCell"/>
</dbReference>
<sequence>MSSLLRTLSPYNDRPYQNGGGNAFSVQSPSHKVLSNGKSSSPLSPFFTGALSQKNSRKSMSSWKKLFLMCLIFFSLGFLLGMAPFGGFEDVKGRDFSFQESFVPKEVVEEEADAKKLLVVGRKEEEEEVGLVVDKVELGVVEEKEVKERFDYVPRKQLIVVTPTYSRVFQAYYLNRLGQVLRLVPPPLLWIVVEMNAASLETADILRKTGVVYRHLVTTRNLTDVKDRSVHQRNTALEHIEHHKLDGIVYFADDDSIHSLELFESLRGIRRFGTWPVAMLAQNWNKVELEGPVCNGSQVIGWHTNDKSKGLHRFHIDMSGFAFNSTILWDLKRWQRPTSDPIRQLDTVKEGSQRTAFIEQVVEDESQMEGIPNSCSRIMNWHLNLEAHELFNAKTWLLQKNLDVPTRPQGVTPSNPP</sequence>
<evidence type="ECO:0000256" key="3">
    <source>
        <dbReference type="ARBA" id="ARBA00022676"/>
    </source>
</evidence>
<keyword evidence="6 14" id="KW-0735">Signal-anchor</keyword>
<evidence type="ECO:0000256" key="15">
    <source>
        <dbReference type="SAM" id="MobiDB-lite"/>
    </source>
</evidence>
<evidence type="ECO:0000313" key="16">
    <source>
        <dbReference type="EMBL" id="KAL3505003.1"/>
    </source>
</evidence>
<evidence type="ECO:0000313" key="17">
    <source>
        <dbReference type="Proteomes" id="UP001630127"/>
    </source>
</evidence>
<dbReference type="GO" id="GO:0016757">
    <property type="term" value="F:glycosyltransferase activity"/>
    <property type="evidence" value="ECO:0007669"/>
    <property type="project" value="UniProtKB-KW"/>
</dbReference>
<dbReference type="Gene3D" id="3.90.550.10">
    <property type="entry name" value="Spore Coat Polysaccharide Biosynthesis Protein SpsA, Chain A"/>
    <property type="match status" value="1"/>
</dbReference>
<feature type="compositionally biased region" description="Polar residues" evidence="15">
    <location>
        <begin position="1"/>
        <end position="10"/>
    </location>
</feature>
<comment type="cofactor">
    <cofactor evidence="12">
        <name>Mn(2+)</name>
        <dbReference type="ChEBI" id="CHEBI:29035"/>
    </cofactor>
</comment>
<dbReference type="InterPro" id="IPR005027">
    <property type="entry name" value="Glyco_trans_43"/>
</dbReference>
<comment type="subcellular location">
    <subcellularLocation>
        <location evidence="1 14">Golgi apparatus membrane</location>
        <topology evidence="1 14">Single-pass type II membrane protein</topology>
    </subcellularLocation>
</comment>
<feature type="region of interest" description="Disordered" evidence="15">
    <location>
        <begin position="1"/>
        <end position="22"/>
    </location>
</feature>
<feature type="binding site" evidence="12">
    <location>
        <position position="255"/>
    </location>
    <ligand>
        <name>Mn(2+)</name>
        <dbReference type="ChEBI" id="CHEBI:29035"/>
    </ligand>
</feature>
<dbReference type="EMBL" id="JBJUIK010000014">
    <property type="protein sequence ID" value="KAL3505003.1"/>
    <property type="molecule type" value="Genomic_DNA"/>
</dbReference>
<dbReference type="FunFam" id="3.90.550.10:FF:000064">
    <property type="entry name" value="Glycosyltransferases"/>
    <property type="match status" value="1"/>
</dbReference>
<keyword evidence="9 14" id="KW-0472">Membrane</keyword>
<gene>
    <name evidence="16" type="ORF">ACH5RR_034844</name>
</gene>
<keyword evidence="12" id="KW-0464">Manganese</keyword>
<dbReference type="SUPFAM" id="SSF53448">
    <property type="entry name" value="Nucleotide-diphospho-sugar transferases"/>
    <property type="match status" value="1"/>
</dbReference>
<keyword evidence="8 14" id="KW-0333">Golgi apparatus</keyword>
<evidence type="ECO:0000256" key="1">
    <source>
        <dbReference type="ARBA" id="ARBA00004323"/>
    </source>
</evidence>
<evidence type="ECO:0000256" key="5">
    <source>
        <dbReference type="ARBA" id="ARBA00022692"/>
    </source>
</evidence>
<keyword evidence="17" id="KW-1185">Reference proteome</keyword>
<feature type="transmembrane region" description="Helical" evidence="14">
    <location>
        <begin position="66"/>
        <end position="88"/>
    </location>
</feature>
<keyword evidence="11 14" id="KW-0961">Cell wall biogenesis/degradation</keyword>
<feature type="site" description="Interaction with galactose moiety of substrate glycoprotein" evidence="13">
    <location>
        <position position="392"/>
    </location>
</feature>
<organism evidence="16 17">
    <name type="scientific">Cinchona calisaya</name>
    <dbReference type="NCBI Taxonomy" id="153742"/>
    <lineage>
        <taxon>Eukaryota</taxon>
        <taxon>Viridiplantae</taxon>
        <taxon>Streptophyta</taxon>
        <taxon>Embryophyta</taxon>
        <taxon>Tracheophyta</taxon>
        <taxon>Spermatophyta</taxon>
        <taxon>Magnoliopsida</taxon>
        <taxon>eudicotyledons</taxon>
        <taxon>Gunneridae</taxon>
        <taxon>Pentapetalae</taxon>
        <taxon>asterids</taxon>
        <taxon>lamiids</taxon>
        <taxon>Gentianales</taxon>
        <taxon>Rubiaceae</taxon>
        <taxon>Cinchonoideae</taxon>
        <taxon>Cinchoneae</taxon>
        <taxon>Cinchona</taxon>
    </lineage>
</organism>
<dbReference type="Proteomes" id="UP001630127">
    <property type="component" value="Unassembled WGS sequence"/>
</dbReference>
<evidence type="ECO:0000256" key="13">
    <source>
        <dbReference type="PIRSR" id="PIRSR605027-4"/>
    </source>
</evidence>
<dbReference type="PANTHER" id="PTHR10896">
    <property type="entry name" value="GALACTOSYLGALACTOSYLXYLOSYLPROTEIN 3-BETA-GLUCURONOSYLTRANSFERASE BETA-1,3-GLUCURONYLTRANSFERASE"/>
    <property type="match status" value="1"/>
</dbReference>
<dbReference type="GO" id="GO:0071555">
    <property type="term" value="P:cell wall organization"/>
    <property type="evidence" value="ECO:0007669"/>
    <property type="project" value="UniProtKB-KW"/>
</dbReference>
<evidence type="ECO:0000256" key="12">
    <source>
        <dbReference type="PIRSR" id="PIRSR605027-3"/>
    </source>
</evidence>
<protein>
    <recommendedName>
        <fullName evidence="14">Glycosyltransferases</fullName>
        <ecNumber evidence="14">2.4.-.-</ecNumber>
    </recommendedName>
</protein>
<comment type="function">
    <text evidence="14">Involved in the synthesis of glucuronoxylan hemicellulose in secondary cell walls.</text>
</comment>
<dbReference type="AlphaFoldDB" id="A0ABD2YC31"/>
<keyword evidence="5 14" id="KW-0812">Transmembrane</keyword>
<dbReference type="EC" id="2.4.-.-" evidence="14"/>
<keyword evidence="3" id="KW-0328">Glycosyltransferase</keyword>
<evidence type="ECO:0000256" key="6">
    <source>
        <dbReference type="ARBA" id="ARBA00022968"/>
    </source>
</evidence>
<keyword evidence="7 14" id="KW-1133">Transmembrane helix</keyword>
<evidence type="ECO:0000256" key="4">
    <source>
        <dbReference type="ARBA" id="ARBA00022679"/>
    </source>
</evidence>
<feature type="site" description="Interaction with galactose moiety of substrate glycoprotein" evidence="13">
    <location>
        <position position="290"/>
    </location>
</feature>
<dbReference type="CDD" id="cd00218">
    <property type="entry name" value="GlcAT-I"/>
    <property type="match status" value="1"/>
</dbReference>
<dbReference type="PANTHER" id="PTHR10896:SF65">
    <property type="entry name" value="GALACTOSYLGALACTOSYLXYLOSYLPROTEIN 3-BETA-GLUCURONOSYLTRANSFERASE 3"/>
    <property type="match status" value="1"/>
</dbReference>
<comment type="caution">
    <text evidence="16">The sequence shown here is derived from an EMBL/GenBank/DDBJ whole genome shotgun (WGS) entry which is preliminary data.</text>
</comment>
<evidence type="ECO:0000256" key="7">
    <source>
        <dbReference type="ARBA" id="ARBA00022989"/>
    </source>
</evidence>
<proteinExistence type="inferred from homology"/>
<keyword evidence="12" id="KW-0479">Metal-binding</keyword>
<name>A0ABD2YC31_9GENT</name>
<dbReference type="InterPro" id="IPR029044">
    <property type="entry name" value="Nucleotide-diphossugar_trans"/>
</dbReference>
<evidence type="ECO:0000256" key="8">
    <source>
        <dbReference type="ARBA" id="ARBA00023034"/>
    </source>
</evidence>
<accession>A0ABD2YC31</accession>
<dbReference type="Pfam" id="PF03360">
    <property type="entry name" value="Glyco_transf_43"/>
    <property type="match status" value="1"/>
</dbReference>
<evidence type="ECO:0000256" key="10">
    <source>
        <dbReference type="ARBA" id="ARBA00023180"/>
    </source>
</evidence>